<feature type="region of interest" description="N-terminal hotdog fold" evidence="8">
    <location>
        <begin position="975"/>
        <end position="1110"/>
    </location>
</feature>
<dbReference type="PROSITE" id="PS52019">
    <property type="entry name" value="PKS_MFAS_DH"/>
    <property type="match status" value="1"/>
</dbReference>
<gene>
    <name evidence="12" type="ORF">ABVK25_012082</name>
</gene>
<dbReference type="InterPro" id="IPR056501">
    <property type="entry name" value="NAD-bd_HRPKS_sdrA"/>
</dbReference>
<dbReference type="SUPFAM" id="SSF53901">
    <property type="entry name" value="Thiolase-like"/>
    <property type="match status" value="1"/>
</dbReference>
<dbReference type="InterPro" id="IPR013968">
    <property type="entry name" value="PKS_KR"/>
</dbReference>
<evidence type="ECO:0000256" key="8">
    <source>
        <dbReference type="PROSITE-ProRule" id="PRU01363"/>
    </source>
</evidence>
<dbReference type="InterPro" id="IPR036736">
    <property type="entry name" value="ACP-like_sf"/>
</dbReference>
<dbReference type="InterPro" id="IPR049552">
    <property type="entry name" value="PKS_DH_N"/>
</dbReference>
<dbReference type="InterPro" id="IPR013154">
    <property type="entry name" value="ADH-like_N"/>
</dbReference>
<accession>A0ABR4AIY2</accession>
<dbReference type="PANTHER" id="PTHR43775">
    <property type="entry name" value="FATTY ACID SYNTHASE"/>
    <property type="match status" value="1"/>
</dbReference>
<evidence type="ECO:0000256" key="4">
    <source>
        <dbReference type="ARBA" id="ARBA00022857"/>
    </source>
</evidence>
<proteinExistence type="predicted"/>
<evidence type="ECO:0000256" key="2">
    <source>
        <dbReference type="ARBA" id="ARBA00022553"/>
    </source>
</evidence>
<evidence type="ECO:0008006" key="14">
    <source>
        <dbReference type="Google" id="ProtNLM"/>
    </source>
</evidence>
<dbReference type="SUPFAM" id="SSF51735">
    <property type="entry name" value="NAD(P)-binding Rossmann-fold domains"/>
    <property type="match status" value="2"/>
</dbReference>
<feature type="active site" description="Proton donor; for dehydratase activity" evidence="8">
    <location>
        <position position="1191"/>
    </location>
</feature>
<feature type="domain" description="Ketosynthase family 3 (KS3)" evidence="10">
    <location>
        <begin position="46"/>
        <end position="483"/>
    </location>
</feature>
<dbReference type="InterPro" id="IPR016036">
    <property type="entry name" value="Malonyl_transacylase_ACP-bd"/>
</dbReference>
<keyword evidence="5" id="KW-0560">Oxidoreductase</keyword>
<dbReference type="Pfam" id="PF16197">
    <property type="entry name" value="KAsynt_C_assoc"/>
    <property type="match status" value="1"/>
</dbReference>
<dbReference type="InterPro" id="IPR036291">
    <property type="entry name" value="NAD(P)-bd_dom_sf"/>
</dbReference>
<keyword evidence="4" id="KW-0521">NADP</keyword>
<dbReference type="Gene3D" id="3.40.50.720">
    <property type="entry name" value="NAD(P)-binding Rossmann-like Domain"/>
    <property type="match status" value="1"/>
</dbReference>
<dbReference type="InterPro" id="IPR020841">
    <property type="entry name" value="PKS_Beta-ketoAc_synthase_dom"/>
</dbReference>
<dbReference type="Pfam" id="PF02801">
    <property type="entry name" value="Ketoacyl-synt_C"/>
    <property type="match status" value="1"/>
</dbReference>
<evidence type="ECO:0000259" key="10">
    <source>
        <dbReference type="PROSITE" id="PS52004"/>
    </source>
</evidence>
<dbReference type="SMART" id="SM00827">
    <property type="entry name" value="PKS_AT"/>
    <property type="match status" value="1"/>
</dbReference>
<dbReference type="InterPro" id="IPR001227">
    <property type="entry name" value="Ac_transferase_dom_sf"/>
</dbReference>
<dbReference type="InterPro" id="IPR014043">
    <property type="entry name" value="Acyl_transferase_dom"/>
</dbReference>
<dbReference type="Gene3D" id="3.10.129.110">
    <property type="entry name" value="Polyketide synthase dehydratase"/>
    <property type="match status" value="1"/>
</dbReference>
<dbReference type="Proteomes" id="UP001590951">
    <property type="component" value="Unassembled WGS sequence"/>
</dbReference>
<dbReference type="SUPFAM" id="SSF50129">
    <property type="entry name" value="GroES-like"/>
    <property type="match status" value="1"/>
</dbReference>
<dbReference type="Pfam" id="PF00109">
    <property type="entry name" value="ketoacyl-synt"/>
    <property type="match status" value="1"/>
</dbReference>
<feature type="region of interest" description="C-terminal hotdog fold" evidence="8">
    <location>
        <begin position="1123"/>
        <end position="1279"/>
    </location>
</feature>
<comment type="caution">
    <text evidence="12">The sequence shown here is derived from an EMBL/GenBank/DDBJ whole genome shotgun (WGS) entry which is preliminary data.</text>
</comment>
<keyword evidence="1" id="KW-0596">Phosphopantetheine</keyword>
<dbReference type="InterPro" id="IPR018201">
    <property type="entry name" value="Ketoacyl_synth_AS"/>
</dbReference>
<evidence type="ECO:0000259" key="11">
    <source>
        <dbReference type="PROSITE" id="PS52019"/>
    </source>
</evidence>
<evidence type="ECO:0000256" key="6">
    <source>
        <dbReference type="ARBA" id="ARBA00023268"/>
    </source>
</evidence>
<dbReference type="InterPro" id="IPR014030">
    <property type="entry name" value="Ketoacyl_synth_N"/>
</dbReference>
<dbReference type="InterPro" id="IPR016039">
    <property type="entry name" value="Thiolase-like"/>
</dbReference>
<dbReference type="Pfam" id="PF21089">
    <property type="entry name" value="PKS_DH_N"/>
    <property type="match status" value="1"/>
</dbReference>
<dbReference type="Pfam" id="PF00107">
    <property type="entry name" value="ADH_zinc_N"/>
    <property type="match status" value="1"/>
</dbReference>
<evidence type="ECO:0000313" key="13">
    <source>
        <dbReference type="Proteomes" id="UP001590951"/>
    </source>
</evidence>
<dbReference type="InterPro" id="IPR042104">
    <property type="entry name" value="PKS_dehydratase_sf"/>
</dbReference>
<evidence type="ECO:0000256" key="7">
    <source>
        <dbReference type="ARBA" id="ARBA00023315"/>
    </source>
</evidence>
<dbReference type="SMART" id="SM00829">
    <property type="entry name" value="PKS_ER"/>
    <property type="match status" value="1"/>
</dbReference>
<dbReference type="InterPro" id="IPR011032">
    <property type="entry name" value="GroES-like_sf"/>
</dbReference>
<dbReference type="CDD" id="cd05195">
    <property type="entry name" value="enoyl_red"/>
    <property type="match status" value="1"/>
</dbReference>
<dbReference type="SUPFAM" id="SSF47336">
    <property type="entry name" value="ACP-like"/>
    <property type="match status" value="1"/>
</dbReference>
<protein>
    <recommendedName>
        <fullName evidence="14">Polyketide synthase</fullName>
    </recommendedName>
</protein>
<dbReference type="PROSITE" id="PS00606">
    <property type="entry name" value="KS3_1"/>
    <property type="match status" value="1"/>
</dbReference>
<dbReference type="SUPFAM" id="SSF52151">
    <property type="entry name" value="FabD/lysophospholipase-like"/>
    <property type="match status" value="1"/>
</dbReference>
<name>A0ABR4AIY2_9LECA</name>
<dbReference type="SMART" id="SM00826">
    <property type="entry name" value="PKS_DH"/>
    <property type="match status" value="1"/>
</dbReference>
<feature type="domain" description="PKS/mFAS DH" evidence="11">
    <location>
        <begin position="975"/>
        <end position="1279"/>
    </location>
</feature>
<dbReference type="CDD" id="cd00833">
    <property type="entry name" value="PKS"/>
    <property type="match status" value="1"/>
</dbReference>
<evidence type="ECO:0000256" key="9">
    <source>
        <dbReference type="SAM" id="MobiDB-lite"/>
    </source>
</evidence>
<dbReference type="Pfam" id="PF14765">
    <property type="entry name" value="PS-DH"/>
    <property type="match status" value="1"/>
</dbReference>
<dbReference type="SUPFAM" id="SSF55048">
    <property type="entry name" value="Probable ACP-binding domain of malonyl-CoA ACP transacylase"/>
    <property type="match status" value="1"/>
</dbReference>
<keyword evidence="2" id="KW-0597">Phosphoprotein</keyword>
<dbReference type="Pfam" id="PF08659">
    <property type="entry name" value="KR"/>
    <property type="match status" value="1"/>
</dbReference>
<dbReference type="InterPro" id="IPR013149">
    <property type="entry name" value="ADH-like_C"/>
</dbReference>
<reference evidence="12 13" key="1">
    <citation type="submission" date="2024-09" db="EMBL/GenBank/DDBJ databases">
        <title>Rethinking Asexuality: The Enigmatic Case of Functional Sexual Genes in Lepraria (Stereocaulaceae).</title>
        <authorList>
            <person name="Doellman M."/>
            <person name="Sun Y."/>
            <person name="Barcenas-Pena A."/>
            <person name="Lumbsch H.T."/>
            <person name="Grewe F."/>
        </authorList>
    </citation>
    <scope>NUCLEOTIDE SEQUENCE [LARGE SCALE GENOMIC DNA]</scope>
    <source>
        <strain evidence="12 13">Grewe 0041</strain>
    </source>
</reference>
<dbReference type="Pfam" id="PF00698">
    <property type="entry name" value="Acyl_transf_1"/>
    <property type="match status" value="1"/>
</dbReference>
<dbReference type="InterPro" id="IPR032821">
    <property type="entry name" value="PKS_assoc"/>
</dbReference>
<dbReference type="InterPro" id="IPR016035">
    <property type="entry name" value="Acyl_Trfase/lysoPLipase"/>
</dbReference>
<evidence type="ECO:0000256" key="5">
    <source>
        <dbReference type="ARBA" id="ARBA00023002"/>
    </source>
</evidence>
<dbReference type="InterPro" id="IPR049551">
    <property type="entry name" value="PKS_DH_C"/>
</dbReference>
<dbReference type="InterPro" id="IPR049900">
    <property type="entry name" value="PKS_mFAS_DH"/>
</dbReference>
<keyword evidence="7" id="KW-0012">Acyltransferase</keyword>
<dbReference type="Pfam" id="PF23114">
    <property type="entry name" value="NAD-bd_HRPKS_sdrA"/>
    <property type="match status" value="1"/>
</dbReference>
<dbReference type="PANTHER" id="PTHR43775:SF50">
    <property type="entry name" value="HIGHLY REDUCING POLYKETIDE SYNTHASE SRDA"/>
    <property type="match status" value="1"/>
</dbReference>
<dbReference type="Gene3D" id="3.40.366.10">
    <property type="entry name" value="Malonyl-Coenzyme A Acyl Carrier Protein, domain 2"/>
    <property type="match status" value="1"/>
</dbReference>
<keyword evidence="3" id="KW-0808">Transferase</keyword>
<dbReference type="InterPro" id="IPR050091">
    <property type="entry name" value="PKS_NRPS_Biosynth_Enz"/>
</dbReference>
<dbReference type="SMART" id="SM00825">
    <property type="entry name" value="PKS_KS"/>
    <property type="match status" value="1"/>
</dbReference>
<dbReference type="SMART" id="SM00822">
    <property type="entry name" value="PKS_KR"/>
    <property type="match status" value="1"/>
</dbReference>
<evidence type="ECO:0000313" key="12">
    <source>
        <dbReference type="EMBL" id="KAL2045461.1"/>
    </source>
</evidence>
<organism evidence="12 13">
    <name type="scientific">Lepraria finkii</name>
    <dbReference type="NCBI Taxonomy" id="1340010"/>
    <lineage>
        <taxon>Eukaryota</taxon>
        <taxon>Fungi</taxon>
        <taxon>Dikarya</taxon>
        <taxon>Ascomycota</taxon>
        <taxon>Pezizomycotina</taxon>
        <taxon>Lecanoromycetes</taxon>
        <taxon>OSLEUM clade</taxon>
        <taxon>Lecanoromycetidae</taxon>
        <taxon>Lecanorales</taxon>
        <taxon>Lecanorineae</taxon>
        <taxon>Stereocaulaceae</taxon>
        <taxon>Lepraria</taxon>
    </lineage>
</organism>
<dbReference type="InterPro" id="IPR014031">
    <property type="entry name" value="Ketoacyl_synth_C"/>
</dbReference>
<feature type="region of interest" description="Disordered" evidence="9">
    <location>
        <begin position="1"/>
        <end position="41"/>
    </location>
</feature>
<evidence type="ECO:0000256" key="1">
    <source>
        <dbReference type="ARBA" id="ARBA00022450"/>
    </source>
</evidence>
<dbReference type="Gene3D" id="3.90.180.10">
    <property type="entry name" value="Medium-chain alcohol dehydrogenases, catalytic domain"/>
    <property type="match status" value="1"/>
</dbReference>
<feature type="compositionally biased region" description="Low complexity" evidence="9">
    <location>
        <begin position="28"/>
        <end position="39"/>
    </location>
</feature>
<dbReference type="Pfam" id="PF08240">
    <property type="entry name" value="ADH_N"/>
    <property type="match status" value="1"/>
</dbReference>
<dbReference type="InterPro" id="IPR057326">
    <property type="entry name" value="KR_dom"/>
</dbReference>
<sequence>MAPHATFDPHNADIPGREPFINGNYAIPSTPTSETSSSSAGLEDISEPIAIIGMGCRLPGNVRSASDLWTFLRNKRSGQGEVPPTRWNIDSFYHPNGNDRAGSINMRGGYFINEDLRNFENDFFGINNLEATFMDPQQRKLLEVVFECLESAGVSLEDVSGANVGTYVGSFTTDFWIMQARDPEYWNRYNATGMGTTILANRISHIFNLKGPSFVLDTACSSSLYGLHLACAALDAGECESAIVAAANLIQSPEQHIGTMKAGVLSPTGTCHTFDASADGYGRADGVGALYWKKLSKAIADGDPIRSVIRGTAINSNGRTNGITLPSSDGQEAVIRKAYQKAGLMDVISHTSYVECHGTGTAVGDPIELEAVSRVFRRDGLSTQQPLLVGSVKTNLGHSEAASGITSIIKATLALENASIPATIGIKTINPKINQEKLGVQIVTEQTDFPKSSARTHHGNFTKRVGINSFGYGGANSHAIIDAAEGYVPIASDDSSEALAHAGSKFLIPLSASSVDALDNQAQNIANWVDPAITNIVDLAYTLASRRSKLSKRGFTLATHHTMQEDLSPERFTKTDMGTFSKLPIAFVFTGQGAQWPQMGKELIMQSQSFRNSIHELDTVLQTLPEQPAWTLQQAILDPKETSKIGHVTRSQPVCTAIQVAYVQLLARWGITPVACIGHSSGEIGAAYAAGRLTAAQAIVVAYYRGYVVGKSNNPTPGGMMAAGLSKQASDAEIEKLGLVGVIRTACVNSPESVTISGDAVGIEKIMAELQGRGVFARKLNTDGRAYHSHHMSLIGQEYQDLLEKALAWLPSPQIKDDVRWISSVYGDRDVAGKVMPAYWRKNLESPVLFSDAVEGMFKGQKLHLVELGPHSALELPVKQTRTKMGLTDSDIHYNSALSRGKDAIDCMWSLMGHLYLHGHEIDFAKVNYVETAQMTGPQGKVVKDLPPFSWTCGDMLWNESRASQEFRHRKSPHHDLIGSKALGGNGANFEWRNMLQVKDIPWVEGHKLGNEVVFPAAGYLAMAIEAVSQVAGVTKADRPSFDVRNVTIAKALQVPSDGNSDGIEVFTSLQSASGSTDAKKWYDFSITSFDNGKSNNHAQGLISIGFDAVPITNRYPSDSIDLEPLATRDWYNWFQKVGLNFGETFQTMKKIETHRRKKVMRTRSQVPFLQGGGAGKTQQSDYGIHPITIDTMFQSAIIASTAGVMKNLTCKVPTHIEAARFKAPSSNEEGKMWTVDAISQPLGFSGILVAGEVHDNLGEVCAQVANVTAIQFQGAGQEMTDDERHPMLRVTWKPDVGKLQPSDSEAVTRYVNSTVSKSPDDDADVTLRRVAAVVDLIAHKDPRCKILEIGSVLDLQITRYLLKTLRADTAFKRCGMYSRGYLSESNDFVVEDVAALASLSENLDKAKAQKDRSYDLVIAPPQSVEEYAFKRVDSTMDLVAEGGYVMAFLPTEVTLPTKRAATVFGIPLPDIGAKIYLGKKLPKEEAKKPSEQHNILVLERAGNEAFNDVLIAALSKRCFSGSVDRISLHKLLPDTIKPKTTVISTVELNAPILSTLTDSECISVKAMTDNATNLIWLTGGNNLKGGKPDMALVSGLSRALMLEQPSLRFFTVDVDQPGQNFDNTAENVLKVVEEAHTLDVPEFETVVHKGLSYMSRFGPEETLNETFRNKQNEHAIAKPLSLSKPAQLIIRQVGAFDSLVFNQTVARSDELDADAVEVDVKAVGLNSKDVAIFSGKEPRNNTTCSSECAGVVTNVGINVANFKPGDRVVVMAPGHFATLEAFPKWACEKLDEAEDFSAVSTMPTAFAAALYALEHRANLREGETVLIQNGVEDLSVAAIQIVKIKGAEVFATVETEDDREFLVKNFDLKAENVILTKRGSLLSAIVKATQGRGVDVIVKSSSGEALHDSWDCLASFGRFVEIGGRALKDAGKLDLQTFPRNATFTSFALSELCDPRMKGLYSSLLSDVMALHREGKTRAFTPVKFDASEVSNAFKSFGAANTRLAKTVVSFEDEGSMINVLPLRYDSRLSPEKWYLMIGCLGGLGRSISKWMVKQGARKFVFLGRSGIDRPAARNLVEDVEQSGAMVKVVRGDVVQYEHVAECVNVVDGEIGGVIQAAMGLNEALWTSMSNQFWHTGIDPKIIGTWNLHNAIKGKDANLDFFLMTSSISGSVGTATESNYCAANYFLDVFARYRRAQGRPATSVGLGMISEVGYLHENPEIEALLLRKGIQAINEDELLQIIDCAIAQSGTTPSVPNADPLAVSHILTGLEPHGIKKMRAQGFDANNPTLGDPRASLLAASLDGESDAALKNNSGLPAELAAALETGDQAQVVGACVGLITKRFSNLVLILADKIDVLKPLNKFGMDSMLAAEFRTWFFQAFKVDVPFLTMLNEETTLKGLGELVAGQVAES</sequence>
<feature type="active site" description="Proton acceptor; for dehydratase activity" evidence="8">
    <location>
        <position position="1007"/>
    </location>
</feature>
<keyword evidence="13" id="KW-1185">Reference proteome</keyword>
<dbReference type="InterPro" id="IPR020807">
    <property type="entry name" value="PKS_DH"/>
</dbReference>
<dbReference type="EMBL" id="JBHFEH010000141">
    <property type="protein sequence ID" value="KAL2045461.1"/>
    <property type="molecule type" value="Genomic_DNA"/>
</dbReference>
<dbReference type="PROSITE" id="PS52004">
    <property type="entry name" value="KS3_2"/>
    <property type="match status" value="1"/>
</dbReference>
<dbReference type="InterPro" id="IPR020843">
    <property type="entry name" value="ER"/>
</dbReference>
<evidence type="ECO:0000256" key="3">
    <source>
        <dbReference type="ARBA" id="ARBA00022679"/>
    </source>
</evidence>
<dbReference type="Gene3D" id="3.40.47.10">
    <property type="match status" value="1"/>
</dbReference>
<keyword evidence="6" id="KW-0511">Multifunctional enzyme</keyword>